<keyword evidence="8" id="KW-1185">Reference proteome</keyword>
<sequence>MNVVATTGMVADIVKVVAGPHANVIQMIGSGVDPHLHKPSRDDVQLIMRADIVFYSGLMLEGKMSDTFVKLARSKPVIAVTEAIDPAVLLEPEEMSGHLDPHVWNDVSAWSQCVGAVQQALSEFDPAHSKDYALNATKYQAALAELHEYGIKSIATIPQDQRILVTSHDAFNYFGRAYHLKVMGVQGISTESEAGIQRINQLVDTLVENDVRAVFIESSVSPKNIDALIEGAQSKNHPVVIGGELYSDAMGPAGTYEGTYMGMLDHNITIVTLALGGKAPQHGLHGKLQASSHGAKNHDEALETKFETVDSTK</sequence>
<accession>A0A5C5WUZ7</accession>
<dbReference type="Gene3D" id="3.40.50.1980">
    <property type="entry name" value="Nitrogenase molybdenum iron protein domain"/>
    <property type="match status" value="2"/>
</dbReference>
<gene>
    <name evidence="7" type="primary">troA</name>
    <name evidence="7" type="ORF">Pla22_17140</name>
</gene>
<reference evidence="7 8" key="1">
    <citation type="submission" date="2019-02" db="EMBL/GenBank/DDBJ databases">
        <title>Deep-cultivation of Planctomycetes and their phenomic and genomic characterization uncovers novel biology.</title>
        <authorList>
            <person name="Wiegand S."/>
            <person name="Jogler M."/>
            <person name="Boedeker C."/>
            <person name="Pinto D."/>
            <person name="Vollmers J."/>
            <person name="Rivas-Marin E."/>
            <person name="Kohn T."/>
            <person name="Peeters S.H."/>
            <person name="Heuer A."/>
            <person name="Rast P."/>
            <person name="Oberbeckmann S."/>
            <person name="Bunk B."/>
            <person name="Jeske O."/>
            <person name="Meyerdierks A."/>
            <person name="Storesund J.E."/>
            <person name="Kallscheuer N."/>
            <person name="Luecker S."/>
            <person name="Lage O.M."/>
            <person name="Pohl T."/>
            <person name="Merkel B.J."/>
            <person name="Hornburger P."/>
            <person name="Mueller R.-W."/>
            <person name="Bruemmer F."/>
            <person name="Labrenz M."/>
            <person name="Spormann A.M."/>
            <person name="Op Den Camp H."/>
            <person name="Overmann J."/>
            <person name="Amann R."/>
            <person name="Jetten M.S.M."/>
            <person name="Mascher T."/>
            <person name="Medema M.H."/>
            <person name="Devos D.P."/>
            <person name="Kaster A.-K."/>
            <person name="Ovreas L."/>
            <person name="Rohde M."/>
            <person name="Galperin M.Y."/>
            <person name="Jogler C."/>
        </authorList>
    </citation>
    <scope>NUCLEOTIDE SEQUENCE [LARGE SCALE GENOMIC DNA]</scope>
    <source>
        <strain evidence="7 8">Pla22</strain>
    </source>
</reference>
<evidence type="ECO:0000313" key="8">
    <source>
        <dbReference type="Proteomes" id="UP000316598"/>
    </source>
</evidence>
<dbReference type="AlphaFoldDB" id="A0A5C5WUZ7"/>
<dbReference type="PRINTS" id="PR00691">
    <property type="entry name" value="ADHESINB"/>
</dbReference>
<keyword evidence="4" id="KW-0479">Metal-binding</keyword>
<dbReference type="GO" id="GO:0007155">
    <property type="term" value="P:cell adhesion"/>
    <property type="evidence" value="ECO:0007669"/>
    <property type="project" value="InterPro"/>
</dbReference>
<proteinExistence type="inferred from homology"/>
<keyword evidence="3 6" id="KW-0813">Transport</keyword>
<dbReference type="GO" id="GO:0046872">
    <property type="term" value="F:metal ion binding"/>
    <property type="evidence" value="ECO:0007669"/>
    <property type="project" value="UniProtKB-KW"/>
</dbReference>
<evidence type="ECO:0000256" key="1">
    <source>
        <dbReference type="ARBA" id="ARBA00004196"/>
    </source>
</evidence>
<protein>
    <submittedName>
        <fullName evidence="7">Periplasmic zinc-binding protein TroA</fullName>
    </submittedName>
</protein>
<evidence type="ECO:0000313" key="7">
    <source>
        <dbReference type="EMBL" id="TWT54079.1"/>
    </source>
</evidence>
<comment type="similarity">
    <text evidence="2 6">Belongs to the bacterial solute-binding protein 9 family.</text>
</comment>
<dbReference type="PRINTS" id="PR00690">
    <property type="entry name" value="ADHESNFAMILY"/>
</dbReference>
<dbReference type="Pfam" id="PF01297">
    <property type="entry name" value="ZnuA"/>
    <property type="match status" value="1"/>
</dbReference>
<dbReference type="SUPFAM" id="SSF53807">
    <property type="entry name" value="Helical backbone' metal receptor"/>
    <property type="match status" value="1"/>
</dbReference>
<keyword evidence="5" id="KW-0732">Signal</keyword>
<comment type="subcellular location">
    <subcellularLocation>
        <location evidence="1">Cell envelope</location>
    </subcellularLocation>
</comment>
<organism evidence="7 8">
    <name type="scientific">Rubripirellula amarantea</name>
    <dbReference type="NCBI Taxonomy" id="2527999"/>
    <lineage>
        <taxon>Bacteria</taxon>
        <taxon>Pseudomonadati</taxon>
        <taxon>Planctomycetota</taxon>
        <taxon>Planctomycetia</taxon>
        <taxon>Pirellulales</taxon>
        <taxon>Pirellulaceae</taxon>
        <taxon>Rubripirellula</taxon>
    </lineage>
</organism>
<dbReference type="PANTHER" id="PTHR42953">
    <property type="entry name" value="HIGH-AFFINITY ZINC UPTAKE SYSTEM PROTEIN ZNUA-RELATED"/>
    <property type="match status" value="1"/>
</dbReference>
<dbReference type="Proteomes" id="UP000316598">
    <property type="component" value="Unassembled WGS sequence"/>
</dbReference>
<evidence type="ECO:0000256" key="4">
    <source>
        <dbReference type="ARBA" id="ARBA00022723"/>
    </source>
</evidence>
<dbReference type="EMBL" id="SJPI01000001">
    <property type="protein sequence ID" value="TWT54079.1"/>
    <property type="molecule type" value="Genomic_DNA"/>
</dbReference>
<dbReference type="GO" id="GO:0030313">
    <property type="term" value="C:cell envelope"/>
    <property type="evidence" value="ECO:0007669"/>
    <property type="project" value="UniProtKB-SubCell"/>
</dbReference>
<dbReference type="InterPro" id="IPR006127">
    <property type="entry name" value="ZnuA-like"/>
</dbReference>
<dbReference type="PANTHER" id="PTHR42953:SF1">
    <property type="entry name" value="METAL-BINDING PROTEIN HI_0362-RELATED"/>
    <property type="match status" value="1"/>
</dbReference>
<dbReference type="GO" id="GO:0030001">
    <property type="term" value="P:metal ion transport"/>
    <property type="evidence" value="ECO:0007669"/>
    <property type="project" value="InterPro"/>
</dbReference>
<dbReference type="InterPro" id="IPR006128">
    <property type="entry name" value="Lipoprotein_PsaA-like"/>
</dbReference>
<dbReference type="RefSeq" id="WP_242631876.1">
    <property type="nucleotide sequence ID" value="NZ_SJPI01000001.1"/>
</dbReference>
<name>A0A5C5WUZ7_9BACT</name>
<dbReference type="InterPro" id="IPR006129">
    <property type="entry name" value="AdhesinB"/>
</dbReference>
<evidence type="ECO:0000256" key="6">
    <source>
        <dbReference type="RuleBase" id="RU003512"/>
    </source>
</evidence>
<evidence type="ECO:0000256" key="2">
    <source>
        <dbReference type="ARBA" id="ARBA00011028"/>
    </source>
</evidence>
<evidence type="ECO:0000256" key="5">
    <source>
        <dbReference type="ARBA" id="ARBA00022729"/>
    </source>
</evidence>
<comment type="caution">
    <text evidence="7">The sequence shown here is derived from an EMBL/GenBank/DDBJ whole genome shotgun (WGS) entry which is preliminary data.</text>
</comment>
<dbReference type="InterPro" id="IPR050492">
    <property type="entry name" value="Bact_metal-bind_prot9"/>
</dbReference>
<evidence type="ECO:0000256" key="3">
    <source>
        <dbReference type="ARBA" id="ARBA00022448"/>
    </source>
</evidence>